<feature type="compositionally biased region" description="Basic residues" evidence="1">
    <location>
        <begin position="66"/>
        <end position="82"/>
    </location>
</feature>
<protein>
    <submittedName>
        <fullName evidence="2">Uncharacterized protein</fullName>
    </submittedName>
</protein>
<sequence length="89" mass="10413">MLWHSSRSLPICRHTVPSQRDQGESCGLARKYWSKLEQTKRIDIPSQMLLLRSTSRTTVSRLLNAHRRSTSRNSMRRKKKTTMMKVATL</sequence>
<dbReference type="Proteomes" id="UP000268014">
    <property type="component" value="Unassembled WGS sequence"/>
</dbReference>
<name>A0A3P8CQT3_HAEPC</name>
<evidence type="ECO:0000256" key="1">
    <source>
        <dbReference type="SAM" id="MobiDB-lite"/>
    </source>
</evidence>
<dbReference type="AlphaFoldDB" id="A0A3P8CQT3"/>
<evidence type="ECO:0000313" key="2">
    <source>
        <dbReference type="EMBL" id="VDO86592.1"/>
    </source>
</evidence>
<organism evidence="2 3">
    <name type="scientific">Haemonchus placei</name>
    <name type="common">Barber's pole worm</name>
    <dbReference type="NCBI Taxonomy" id="6290"/>
    <lineage>
        <taxon>Eukaryota</taxon>
        <taxon>Metazoa</taxon>
        <taxon>Ecdysozoa</taxon>
        <taxon>Nematoda</taxon>
        <taxon>Chromadorea</taxon>
        <taxon>Rhabditida</taxon>
        <taxon>Rhabditina</taxon>
        <taxon>Rhabditomorpha</taxon>
        <taxon>Strongyloidea</taxon>
        <taxon>Trichostrongylidae</taxon>
        <taxon>Haemonchus</taxon>
    </lineage>
</organism>
<gene>
    <name evidence="2" type="ORF">HPLM_LOCUS20888</name>
</gene>
<evidence type="ECO:0000313" key="3">
    <source>
        <dbReference type="Proteomes" id="UP000268014"/>
    </source>
</evidence>
<feature type="region of interest" description="Disordered" evidence="1">
    <location>
        <begin position="66"/>
        <end position="89"/>
    </location>
</feature>
<proteinExistence type="predicted"/>
<reference evidence="2 3" key="1">
    <citation type="submission" date="2018-11" db="EMBL/GenBank/DDBJ databases">
        <authorList>
            <consortium name="Pathogen Informatics"/>
        </authorList>
    </citation>
    <scope>NUCLEOTIDE SEQUENCE [LARGE SCALE GENOMIC DNA]</scope>
    <source>
        <strain evidence="2 3">MHpl1</strain>
    </source>
</reference>
<accession>A0A3P8CQT3</accession>
<dbReference type="EMBL" id="UZAF01022687">
    <property type="protein sequence ID" value="VDO86592.1"/>
    <property type="molecule type" value="Genomic_DNA"/>
</dbReference>
<keyword evidence="3" id="KW-1185">Reference proteome</keyword>